<dbReference type="OrthoDB" id="1939300at2759"/>
<dbReference type="PANTHER" id="PTHR31286:SF180">
    <property type="entry name" value="OS10G0362600 PROTEIN"/>
    <property type="match status" value="1"/>
</dbReference>
<feature type="compositionally biased region" description="Polar residues" evidence="1">
    <location>
        <begin position="134"/>
        <end position="151"/>
    </location>
</feature>
<accession>A0A7J6W7T0</accession>
<keyword evidence="3" id="KW-1185">Reference proteome</keyword>
<sequence>MALDGDLFYFKFATLDDREHVLDERSFYLAGKPLFMDKTTKKSSILTFARICVEVEPMKELPKSIPGPDQTIELDYPWKPLLCTICSVFCHPSSQCTPPPPKLNNNNTAWQTNPTTNNITINNTSWNSPKKAHQASSSANTANPKQLNSKSASLFSPNQFSALRSDELVDNNPIEEDEIVIINDIENSTDLSIGEVAPNISVATTNTRKAT</sequence>
<reference evidence="2 3" key="1">
    <citation type="submission" date="2020-06" db="EMBL/GenBank/DDBJ databases">
        <title>Transcriptomic and genomic resources for Thalictrum thalictroides and T. hernandezii: Facilitating candidate gene discovery in an emerging model plant lineage.</title>
        <authorList>
            <person name="Arias T."/>
            <person name="Riano-Pachon D.M."/>
            <person name="Di Stilio V.S."/>
        </authorList>
    </citation>
    <scope>NUCLEOTIDE SEQUENCE [LARGE SCALE GENOMIC DNA]</scope>
    <source>
        <strain evidence="3">cv. WT478/WT964</strain>
        <tissue evidence="2">Leaves</tissue>
    </source>
</reference>
<comment type="caution">
    <text evidence="2">The sequence shown here is derived from an EMBL/GenBank/DDBJ whole genome shotgun (WGS) entry which is preliminary data.</text>
</comment>
<feature type="region of interest" description="Disordered" evidence="1">
    <location>
        <begin position="97"/>
        <end position="151"/>
    </location>
</feature>
<dbReference type="Proteomes" id="UP000554482">
    <property type="component" value="Unassembled WGS sequence"/>
</dbReference>
<proteinExistence type="predicted"/>
<dbReference type="InterPro" id="IPR040256">
    <property type="entry name" value="At4g02000-like"/>
</dbReference>
<dbReference type="PANTHER" id="PTHR31286">
    <property type="entry name" value="GLYCINE-RICH CELL WALL STRUCTURAL PROTEIN 1.8-LIKE"/>
    <property type="match status" value="1"/>
</dbReference>
<evidence type="ECO:0008006" key="4">
    <source>
        <dbReference type="Google" id="ProtNLM"/>
    </source>
</evidence>
<feature type="compositionally biased region" description="Low complexity" evidence="1">
    <location>
        <begin position="103"/>
        <end position="124"/>
    </location>
</feature>
<evidence type="ECO:0000313" key="2">
    <source>
        <dbReference type="EMBL" id="KAF5192878.1"/>
    </source>
</evidence>
<dbReference type="AlphaFoldDB" id="A0A7J6W7T0"/>
<gene>
    <name evidence="2" type="ORF">FRX31_017536</name>
</gene>
<evidence type="ECO:0000256" key="1">
    <source>
        <dbReference type="SAM" id="MobiDB-lite"/>
    </source>
</evidence>
<name>A0A7J6W7T0_THATH</name>
<evidence type="ECO:0000313" key="3">
    <source>
        <dbReference type="Proteomes" id="UP000554482"/>
    </source>
</evidence>
<organism evidence="2 3">
    <name type="scientific">Thalictrum thalictroides</name>
    <name type="common">Rue-anemone</name>
    <name type="synonym">Anemone thalictroides</name>
    <dbReference type="NCBI Taxonomy" id="46969"/>
    <lineage>
        <taxon>Eukaryota</taxon>
        <taxon>Viridiplantae</taxon>
        <taxon>Streptophyta</taxon>
        <taxon>Embryophyta</taxon>
        <taxon>Tracheophyta</taxon>
        <taxon>Spermatophyta</taxon>
        <taxon>Magnoliopsida</taxon>
        <taxon>Ranunculales</taxon>
        <taxon>Ranunculaceae</taxon>
        <taxon>Thalictroideae</taxon>
        <taxon>Thalictrum</taxon>
    </lineage>
</organism>
<dbReference type="EMBL" id="JABWDY010020817">
    <property type="protein sequence ID" value="KAF5192878.1"/>
    <property type="molecule type" value="Genomic_DNA"/>
</dbReference>
<protein>
    <recommendedName>
        <fullName evidence="4">DUF4283 domain-containing protein</fullName>
    </recommendedName>
</protein>